<evidence type="ECO:0000313" key="2">
    <source>
        <dbReference type="EMBL" id="KAJ7078458.1"/>
    </source>
</evidence>
<sequence>MDAHPPSPLSFVAAHSALARVSRRMSHPGPFATFLVSGARPVIHVHRFICRENSEIMHAPVARANLELPDDVNPPTLFSSTGRPAGRDPPRLSPAHPTCADSRMVRCPWLSCGRYFLALRRSVASDSRTSILRATNATAGVARCASRRCPDAQWAEEVLDLDPGKSLKQSRYLYLIWCDSLSTYNSSYHRQIRLRKSLGKTGRESSRRRVEDTVAQRLPALGLGPFVARLLP</sequence>
<evidence type="ECO:0000256" key="1">
    <source>
        <dbReference type="SAM" id="MobiDB-lite"/>
    </source>
</evidence>
<dbReference type="Proteomes" id="UP001222325">
    <property type="component" value="Unassembled WGS sequence"/>
</dbReference>
<protein>
    <submittedName>
        <fullName evidence="2">Uncharacterized protein</fullName>
    </submittedName>
</protein>
<reference evidence="2" key="1">
    <citation type="submission" date="2023-03" db="EMBL/GenBank/DDBJ databases">
        <title>Massive genome expansion in bonnet fungi (Mycena s.s.) driven by repeated elements and novel gene families across ecological guilds.</title>
        <authorList>
            <consortium name="Lawrence Berkeley National Laboratory"/>
            <person name="Harder C.B."/>
            <person name="Miyauchi S."/>
            <person name="Viragh M."/>
            <person name="Kuo A."/>
            <person name="Thoen E."/>
            <person name="Andreopoulos B."/>
            <person name="Lu D."/>
            <person name="Skrede I."/>
            <person name="Drula E."/>
            <person name="Henrissat B."/>
            <person name="Morin E."/>
            <person name="Kohler A."/>
            <person name="Barry K."/>
            <person name="LaButti K."/>
            <person name="Morin E."/>
            <person name="Salamov A."/>
            <person name="Lipzen A."/>
            <person name="Mereny Z."/>
            <person name="Hegedus B."/>
            <person name="Baldrian P."/>
            <person name="Stursova M."/>
            <person name="Weitz H."/>
            <person name="Taylor A."/>
            <person name="Grigoriev I.V."/>
            <person name="Nagy L.G."/>
            <person name="Martin F."/>
            <person name="Kauserud H."/>
        </authorList>
    </citation>
    <scope>NUCLEOTIDE SEQUENCE</scope>
    <source>
        <strain evidence="2">CBHHK173m</strain>
    </source>
</reference>
<gene>
    <name evidence="2" type="ORF">B0H15DRAFT_538009</name>
</gene>
<accession>A0AAD6TUY2</accession>
<keyword evidence="3" id="KW-1185">Reference proteome</keyword>
<evidence type="ECO:0000313" key="3">
    <source>
        <dbReference type="Proteomes" id="UP001222325"/>
    </source>
</evidence>
<dbReference type="EMBL" id="JARJCN010000066">
    <property type="protein sequence ID" value="KAJ7078458.1"/>
    <property type="molecule type" value="Genomic_DNA"/>
</dbReference>
<proteinExistence type="predicted"/>
<comment type="caution">
    <text evidence="2">The sequence shown here is derived from an EMBL/GenBank/DDBJ whole genome shotgun (WGS) entry which is preliminary data.</text>
</comment>
<feature type="region of interest" description="Disordered" evidence="1">
    <location>
        <begin position="72"/>
        <end position="97"/>
    </location>
</feature>
<name>A0AAD6TUY2_9AGAR</name>
<dbReference type="AlphaFoldDB" id="A0AAD6TUY2"/>
<organism evidence="2 3">
    <name type="scientific">Mycena belliarum</name>
    <dbReference type="NCBI Taxonomy" id="1033014"/>
    <lineage>
        <taxon>Eukaryota</taxon>
        <taxon>Fungi</taxon>
        <taxon>Dikarya</taxon>
        <taxon>Basidiomycota</taxon>
        <taxon>Agaricomycotina</taxon>
        <taxon>Agaricomycetes</taxon>
        <taxon>Agaricomycetidae</taxon>
        <taxon>Agaricales</taxon>
        <taxon>Marasmiineae</taxon>
        <taxon>Mycenaceae</taxon>
        <taxon>Mycena</taxon>
    </lineage>
</organism>